<dbReference type="Gene3D" id="1.20.1250.20">
    <property type="entry name" value="MFS general substrate transporter like domains"/>
    <property type="match status" value="1"/>
</dbReference>
<keyword evidence="4 5" id="KW-0472">Membrane</keyword>
<evidence type="ECO:0000256" key="4">
    <source>
        <dbReference type="ARBA" id="ARBA00023136"/>
    </source>
</evidence>
<feature type="transmembrane region" description="Helical" evidence="5">
    <location>
        <begin position="252"/>
        <end position="272"/>
    </location>
</feature>
<evidence type="ECO:0000259" key="6">
    <source>
        <dbReference type="PROSITE" id="PS50850"/>
    </source>
</evidence>
<dbReference type="GO" id="GO:0022857">
    <property type="term" value="F:transmembrane transporter activity"/>
    <property type="evidence" value="ECO:0007669"/>
    <property type="project" value="InterPro"/>
</dbReference>
<dbReference type="InterPro" id="IPR020846">
    <property type="entry name" value="MFS_dom"/>
</dbReference>
<feature type="transmembrane region" description="Helical" evidence="5">
    <location>
        <begin position="344"/>
        <end position="366"/>
    </location>
</feature>
<feature type="transmembrane region" description="Helical" evidence="5">
    <location>
        <begin position="176"/>
        <end position="196"/>
    </location>
</feature>
<dbReference type="AlphaFoldDB" id="A0A7L4YKU6"/>
<dbReference type="RefSeq" id="WP_159543920.1">
    <property type="nucleotide sequence ID" value="NZ_CP047156.1"/>
</dbReference>
<evidence type="ECO:0000256" key="2">
    <source>
        <dbReference type="ARBA" id="ARBA00022692"/>
    </source>
</evidence>
<dbReference type="PANTHER" id="PTHR11360">
    <property type="entry name" value="MONOCARBOXYLATE TRANSPORTER"/>
    <property type="match status" value="1"/>
</dbReference>
<dbReference type="KEGG" id="eke:EK0264_06075"/>
<keyword evidence="3 5" id="KW-1133">Transmembrane helix</keyword>
<organism evidence="7 8">
    <name type="scientific">Epidermidibacterium keratini</name>
    <dbReference type="NCBI Taxonomy" id="1891644"/>
    <lineage>
        <taxon>Bacteria</taxon>
        <taxon>Bacillati</taxon>
        <taxon>Actinomycetota</taxon>
        <taxon>Actinomycetes</taxon>
        <taxon>Sporichthyales</taxon>
        <taxon>Sporichthyaceae</taxon>
        <taxon>Epidermidibacterium</taxon>
    </lineage>
</organism>
<name>A0A7L4YKU6_9ACTN</name>
<dbReference type="Pfam" id="PF07690">
    <property type="entry name" value="MFS_1"/>
    <property type="match status" value="1"/>
</dbReference>
<feature type="domain" description="Major facilitator superfamily (MFS) profile" evidence="6">
    <location>
        <begin position="21"/>
        <end position="396"/>
    </location>
</feature>
<accession>A0A7L4YKU6</accession>
<dbReference type="Proteomes" id="UP000463857">
    <property type="component" value="Chromosome"/>
</dbReference>
<dbReference type="InterPro" id="IPR036259">
    <property type="entry name" value="MFS_trans_sf"/>
</dbReference>
<dbReference type="EMBL" id="CP047156">
    <property type="protein sequence ID" value="QHB99894.1"/>
    <property type="molecule type" value="Genomic_DNA"/>
</dbReference>
<evidence type="ECO:0000313" key="8">
    <source>
        <dbReference type="Proteomes" id="UP000463857"/>
    </source>
</evidence>
<evidence type="ECO:0000256" key="5">
    <source>
        <dbReference type="SAM" id="Phobius"/>
    </source>
</evidence>
<feature type="transmembrane region" description="Helical" evidence="5">
    <location>
        <begin position="87"/>
        <end position="103"/>
    </location>
</feature>
<keyword evidence="8" id="KW-1185">Reference proteome</keyword>
<evidence type="ECO:0000256" key="1">
    <source>
        <dbReference type="ARBA" id="ARBA00004651"/>
    </source>
</evidence>
<dbReference type="InParanoid" id="A0A7L4YKU6"/>
<feature type="transmembrane region" description="Helical" evidence="5">
    <location>
        <begin position="308"/>
        <end position="332"/>
    </location>
</feature>
<evidence type="ECO:0000256" key="3">
    <source>
        <dbReference type="ARBA" id="ARBA00022989"/>
    </source>
</evidence>
<dbReference type="SUPFAM" id="SSF103473">
    <property type="entry name" value="MFS general substrate transporter"/>
    <property type="match status" value="1"/>
</dbReference>
<feature type="transmembrane region" description="Helical" evidence="5">
    <location>
        <begin position="144"/>
        <end position="164"/>
    </location>
</feature>
<feature type="transmembrane region" description="Helical" evidence="5">
    <location>
        <begin position="222"/>
        <end position="240"/>
    </location>
</feature>
<dbReference type="InterPro" id="IPR050327">
    <property type="entry name" value="Proton-linked_MCT"/>
</dbReference>
<gene>
    <name evidence="7" type="ORF">EK0264_06075</name>
</gene>
<dbReference type="InterPro" id="IPR011701">
    <property type="entry name" value="MFS"/>
</dbReference>
<proteinExistence type="predicted"/>
<keyword evidence="2 5" id="KW-0812">Transmembrane</keyword>
<feature type="transmembrane region" description="Helical" evidence="5">
    <location>
        <begin position="372"/>
        <end position="392"/>
    </location>
</feature>
<protein>
    <submittedName>
        <fullName evidence="7">MFS transporter</fullName>
    </submittedName>
</protein>
<dbReference type="OrthoDB" id="3573349at2"/>
<dbReference type="PANTHER" id="PTHR11360:SF284">
    <property type="entry name" value="EG:103B4.3 PROTEIN-RELATED"/>
    <property type="match status" value="1"/>
</dbReference>
<feature type="transmembrane region" description="Helical" evidence="5">
    <location>
        <begin position="55"/>
        <end position="75"/>
    </location>
</feature>
<sequence>MSAKPAEAGRGEVDSARGWAVVLATFVSTFVAFGLLYSFGTFFGSMAQEFDVGRGATAFMFSVVTTIYFLLGVVAGRLGDRFGPTPLLVVAAITAFAGMFATSKVDSIWLGYVTYGVGLGIAVSCAYVPMVAFVGGWFRRRRTAALGVAVSGIGVGTLVTAPIAQSLIDAYGWRTSFVILGAVGAVLLLGCALLAAKPPTPPTDEPVRTIAQFVADRDFVKLYVCGVLLATALFVPFVFIKDFAVGQGIPASRAAILVGLIGGASVIGRLGIGALGGRRSVLLLTQGCFVTMTLSQLLWLFAGSSFTMLVIFTVVMGVGYGGYIALMPALLASIFGPVGLGGTLGLLYTSAGFGGLVGPVAIGALIDATSYDVGIIVTAVLLALSTWSLLLVDRHRAMDR</sequence>
<comment type="subcellular location">
    <subcellularLocation>
        <location evidence="1">Cell membrane</location>
        <topology evidence="1">Multi-pass membrane protein</topology>
    </subcellularLocation>
</comment>
<dbReference type="GO" id="GO:0005886">
    <property type="term" value="C:plasma membrane"/>
    <property type="evidence" value="ECO:0007669"/>
    <property type="project" value="UniProtKB-SubCell"/>
</dbReference>
<feature type="transmembrane region" description="Helical" evidence="5">
    <location>
        <begin position="109"/>
        <end position="132"/>
    </location>
</feature>
<dbReference type="PROSITE" id="PS50850">
    <property type="entry name" value="MFS"/>
    <property type="match status" value="1"/>
</dbReference>
<reference evidence="7 8" key="1">
    <citation type="journal article" date="2018" name="Int. J. Syst. Evol. Microbiol.">
        <title>Epidermidibacterium keratini gen. nov., sp. nov., a member of the family Sporichthyaceae, isolated from keratin epidermis.</title>
        <authorList>
            <person name="Lee D.G."/>
            <person name="Trujillo M.E."/>
            <person name="Kang S."/>
            <person name="Nam J.J."/>
            <person name="Kim Y.J."/>
        </authorList>
    </citation>
    <scope>NUCLEOTIDE SEQUENCE [LARGE SCALE GENOMIC DNA]</scope>
    <source>
        <strain evidence="7 8">EPI-7</strain>
    </source>
</reference>
<evidence type="ECO:0000313" key="7">
    <source>
        <dbReference type="EMBL" id="QHB99894.1"/>
    </source>
</evidence>
<feature type="transmembrane region" description="Helical" evidence="5">
    <location>
        <begin position="20"/>
        <end position="43"/>
    </location>
</feature>